<comment type="caution">
    <text evidence="3">The sequence shown here is derived from an EMBL/GenBank/DDBJ whole genome shotgun (WGS) entry which is preliminary data.</text>
</comment>
<dbReference type="OrthoDB" id="7427835at2"/>
<organism evidence="3 4">
    <name type="scientific">Qipengyuania marisflavi</name>
    <dbReference type="NCBI Taxonomy" id="2486356"/>
    <lineage>
        <taxon>Bacteria</taxon>
        <taxon>Pseudomonadati</taxon>
        <taxon>Pseudomonadota</taxon>
        <taxon>Alphaproteobacteria</taxon>
        <taxon>Sphingomonadales</taxon>
        <taxon>Erythrobacteraceae</taxon>
        <taxon>Qipengyuania</taxon>
    </lineage>
</organism>
<evidence type="ECO:0000313" key="4">
    <source>
        <dbReference type="Proteomes" id="UP000309668"/>
    </source>
</evidence>
<gene>
    <name evidence="3" type="ORF">FEV51_10505</name>
</gene>
<dbReference type="RefSeq" id="WP_138618704.1">
    <property type="nucleotide sequence ID" value="NZ_VCAO01000006.1"/>
</dbReference>
<keyword evidence="4" id="KW-1185">Reference proteome</keyword>
<proteinExistence type="predicted"/>
<keyword evidence="2" id="KW-1133">Transmembrane helix</keyword>
<feature type="transmembrane region" description="Helical" evidence="2">
    <location>
        <begin position="20"/>
        <end position="47"/>
    </location>
</feature>
<dbReference type="Pfam" id="PF04956">
    <property type="entry name" value="TrbC"/>
    <property type="match status" value="1"/>
</dbReference>
<evidence type="ECO:0000256" key="1">
    <source>
        <dbReference type="SAM" id="MobiDB-lite"/>
    </source>
</evidence>
<protein>
    <submittedName>
        <fullName evidence="3">TrbC/VirB2 family protein</fullName>
    </submittedName>
</protein>
<accession>A0A5S3P177</accession>
<reference evidence="3 4" key="1">
    <citation type="submission" date="2019-05" db="EMBL/GenBank/DDBJ databases">
        <title>Erythrobacter marisflavi sp. nov., isolated from isolated from water of an estuary environment.</title>
        <authorList>
            <person name="Yoon J.-H."/>
        </authorList>
    </citation>
    <scope>NUCLEOTIDE SEQUENCE [LARGE SCALE GENOMIC DNA]</scope>
    <source>
        <strain evidence="3 4">KEM-5</strain>
    </source>
</reference>
<name>A0A5S3P177_9SPHN</name>
<dbReference type="Proteomes" id="UP000309668">
    <property type="component" value="Unassembled WGS sequence"/>
</dbReference>
<dbReference type="AlphaFoldDB" id="A0A5S3P177"/>
<dbReference type="InterPro" id="IPR007039">
    <property type="entry name" value="TrbC/VirB2"/>
</dbReference>
<evidence type="ECO:0000313" key="3">
    <source>
        <dbReference type="EMBL" id="TMM46660.1"/>
    </source>
</evidence>
<sequence>MSGPVPFPTFSNGPLEGAAGWLTGTMLGSLAIGLCVIAVATVGLLMLEGRLPLRRGARVILGCFILLGAPIIAASFTGAFRSEPLPPGPAYSALPAADPRGNLPAADYDPYAGASLRRD</sequence>
<keyword evidence="2" id="KW-0472">Membrane</keyword>
<feature type="transmembrane region" description="Helical" evidence="2">
    <location>
        <begin position="59"/>
        <end position="80"/>
    </location>
</feature>
<feature type="region of interest" description="Disordered" evidence="1">
    <location>
        <begin position="91"/>
        <end position="119"/>
    </location>
</feature>
<keyword evidence="2" id="KW-0812">Transmembrane</keyword>
<dbReference type="EMBL" id="VCAO01000006">
    <property type="protein sequence ID" value="TMM46660.1"/>
    <property type="molecule type" value="Genomic_DNA"/>
</dbReference>
<evidence type="ECO:0000256" key="2">
    <source>
        <dbReference type="SAM" id="Phobius"/>
    </source>
</evidence>